<dbReference type="EMBL" id="JAMKFB020000014">
    <property type="protein sequence ID" value="KAL0176217.1"/>
    <property type="molecule type" value="Genomic_DNA"/>
</dbReference>
<evidence type="ECO:0000313" key="3">
    <source>
        <dbReference type="Proteomes" id="UP001529510"/>
    </source>
</evidence>
<evidence type="ECO:0000313" key="2">
    <source>
        <dbReference type="EMBL" id="KAL0176217.1"/>
    </source>
</evidence>
<feature type="non-terminal residue" evidence="2">
    <location>
        <position position="125"/>
    </location>
</feature>
<organism evidence="2 3">
    <name type="scientific">Cirrhinus mrigala</name>
    <name type="common">Mrigala</name>
    <dbReference type="NCBI Taxonomy" id="683832"/>
    <lineage>
        <taxon>Eukaryota</taxon>
        <taxon>Metazoa</taxon>
        <taxon>Chordata</taxon>
        <taxon>Craniata</taxon>
        <taxon>Vertebrata</taxon>
        <taxon>Euteleostomi</taxon>
        <taxon>Actinopterygii</taxon>
        <taxon>Neopterygii</taxon>
        <taxon>Teleostei</taxon>
        <taxon>Ostariophysi</taxon>
        <taxon>Cypriniformes</taxon>
        <taxon>Cyprinidae</taxon>
        <taxon>Labeoninae</taxon>
        <taxon>Labeonini</taxon>
        <taxon>Cirrhinus</taxon>
    </lineage>
</organism>
<proteinExistence type="predicted"/>
<reference evidence="2 3" key="1">
    <citation type="submission" date="2024-05" db="EMBL/GenBank/DDBJ databases">
        <title>Genome sequencing and assembly of Indian major carp, Cirrhinus mrigala (Hamilton, 1822).</title>
        <authorList>
            <person name="Mohindra V."/>
            <person name="Chowdhury L.M."/>
            <person name="Lal K."/>
            <person name="Jena J.K."/>
        </authorList>
    </citation>
    <scope>NUCLEOTIDE SEQUENCE [LARGE SCALE GENOMIC DNA]</scope>
    <source>
        <strain evidence="2">CM1030</strain>
        <tissue evidence="2">Blood</tissue>
    </source>
</reference>
<protein>
    <submittedName>
        <fullName evidence="2">Uncharacterized protein</fullName>
    </submittedName>
</protein>
<gene>
    <name evidence="2" type="ORF">M9458_028547</name>
</gene>
<evidence type="ECO:0000256" key="1">
    <source>
        <dbReference type="SAM" id="SignalP"/>
    </source>
</evidence>
<feature type="chain" id="PRO_5044823496" evidence="1">
    <location>
        <begin position="26"/>
        <end position="125"/>
    </location>
</feature>
<sequence length="125" mass="13436">MAGIPKSFAHVLTGFLITVISGLRASSLQQVFVKDIVAVYGENGSLDLNSINSLLETIVQDKLDPNIPLHAQCVSGEDILMHYGLQNLSHLTVEHLVTVCPALLNQAVLPPCSNEPTAHSDPDVR</sequence>
<keyword evidence="1" id="KW-0732">Signal</keyword>
<accession>A0ABD0PQY8</accession>
<dbReference type="Proteomes" id="UP001529510">
    <property type="component" value="Unassembled WGS sequence"/>
</dbReference>
<name>A0ABD0PQY8_CIRMR</name>
<feature type="signal peptide" evidence="1">
    <location>
        <begin position="1"/>
        <end position="25"/>
    </location>
</feature>
<comment type="caution">
    <text evidence="2">The sequence shown here is derived from an EMBL/GenBank/DDBJ whole genome shotgun (WGS) entry which is preliminary data.</text>
</comment>
<keyword evidence="3" id="KW-1185">Reference proteome</keyword>
<dbReference type="AlphaFoldDB" id="A0ABD0PQY8"/>